<keyword evidence="2" id="KW-1185">Reference proteome</keyword>
<dbReference type="EMBL" id="VSRR010058612">
    <property type="protein sequence ID" value="MPC81999.1"/>
    <property type="molecule type" value="Genomic_DNA"/>
</dbReference>
<protein>
    <submittedName>
        <fullName evidence="1">Uncharacterized protein</fullName>
    </submittedName>
</protein>
<evidence type="ECO:0000313" key="1">
    <source>
        <dbReference type="EMBL" id="MPC81999.1"/>
    </source>
</evidence>
<gene>
    <name evidence="1" type="ORF">E2C01_076641</name>
</gene>
<reference evidence="1 2" key="1">
    <citation type="submission" date="2019-05" db="EMBL/GenBank/DDBJ databases">
        <title>Another draft genome of Portunus trituberculatus and its Hox gene families provides insights of decapod evolution.</title>
        <authorList>
            <person name="Jeong J.-H."/>
            <person name="Song I."/>
            <person name="Kim S."/>
            <person name="Choi T."/>
            <person name="Kim D."/>
            <person name="Ryu S."/>
            <person name="Kim W."/>
        </authorList>
    </citation>
    <scope>NUCLEOTIDE SEQUENCE [LARGE SCALE GENOMIC DNA]</scope>
    <source>
        <tissue evidence="1">Muscle</tissue>
    </source>
</reference>
<comment type="caution">
    <text evidence="1">The sequence shown here is derived from an EMBL/GenBank/DDBJ whole genome shotgun (WGS) entry which is preliminary data.</text>
</comment>
<organism evidence="1 2">
    <name type="scientific">Portunus trituberculatus</name>
    <name type="common">Swimming crab</name>
    <name type="synonym">Neptunus trituberculatus</name>
    <dbReference type="NCBI Taxonomy" id="210409"/>
    <lineage>
        <taxon>Eukaryota</taxon>
        <taxon>Metazoa</taxon>
        <taxon>Ecdysozoa</taxon>
        <taxon>Arthropoda</taxon>
        <taxon>Crustacea</taxon>
        <taxon>Multicrustacea</taxon>
        <taxon>Malacostraca</taxon>
        <taxon>Eumalacostraca</taxon>
        <taxon>Eucarida</taxon>
        <taxon>Decapoda</taxon>
        <taxon>Pleocyemata</taxon>
        <taxon>Brachyura</taxon>
        <taxon>Eubrachyura</taxon>
        <taxon>Portunoidea</taxon>
        <taxon>Portunidae</taxon>
        <taxon>Portuninae</taxon>
        <taxon>Portunus</taxon>
    </lineage>
</organism>
<evidence type="ECO:0000313" key="2">
    <source>
        <dbReference type="Proteomes" id="UP000324222"/>
    </source>
</evidence>
<sequence>MAPACKTALGDNLQTDVDSTRVSIHEQWEVYESISSIGGGCLLGWLHRSAPEQRALGIAVVATRAQPSPRSAAAAAAAAAVWGCWCHHSTPP</sequence>
<dbReference type="AlphaFoldDB" id="A0A5B7IJ82"/>
<name>A0A5B7IJ82_PORTR</name>
<accession>A0A5B7IJ82</accession>
<proteinExistence type="predicted"/>
<dbReference type="Proteomes" id="UP000324222">
    <property type="component" value="Unassembled WGS sequence"/>
</dbReference>